<evidence type="ECO:0000313" key="13">
    <source>
        <dbReference type="EMBL" id="KAK2166015.1"/>
    </source>
</evidence>
<evidence type="ECO:0000256" key="3">
    <source>
        <dbReference type="ARBA" id="ARBA00022576"/>
    </source>
</evidence>
<comment type="catalytic activity">
    <reaction evidence="11">
        <text>L-valine + 2-oxoglutarate = 3-methyl-2-oxobutanoate + L-glutamate</text>
        <dbReference type="Rhea" id="RHEA:24813"/>
        <dbReference type="ChEBI" id="CHEBI:11851"/>
        <dbReference type="ChEBI" id="CHEBI:16810"/>
        <dbReference type="ChEBI" id="CHEBI:29985"/>
        <dbReference type="ChEBI" id="CHEBI:57762"/>
        <dbReference type="EC" id="2.6.1.42"/>
    </reaction>
</comment>
<evidence type="ECO:0000256" key="6">
    <source>
        <dbReference type="ARBA" id="ARBA00022898"/>
    </source>
</evidence>
<keyword evidence="4 11" id="KW-0028">Amino-acid biosynthesis</keyword>
<dbReference type="InterPro" id="IPR005786">
    <property type="entry name" value="B_amino_transII"/>
</dbReference>
<dbReference type="PANTHER" id="PTHR11825:SF44">
    <property type="entry name" value="BRANCHED-CHAIN-AMINO-ACID AMINOTRANSFERASE"/>
    <property type="match status" value="1"/>
</dbReference>
<keyword evidence="7 11" id="KW-0100">Branched-chain amino acid biosynthesis</keyword>
<dbReference type="NCBIfam" id="TIGR01123">
    <property type="entry name" value="ilvE_II"/>
    <property type="match status" value="1"/>
</dbReference>
<evidence type="ECO:0000256" key="8">
    <source>
        <dbReference type="PIRSR" id="PIRSR006468-1"/>
    </source>
</evidence>
<comment type="caution">
    <text evidence="13">The sequence shown here is derived from an EMBL/GenBank/DDBJ whole genome shotgun (WGS) entry which is preliminary data.</text>
</comment>
<evidence type="ECO:0000256" key="11">
    <source>
        <dbReference type="RuleBase" id="RU004517"/>
    </source>
</evidence>
<comment type="catalytic activity">
    <reaction evidence="11">
        <text>L-leucine + 2-oxoglutarate = 4-methyl-2-oxopentanoate + L-glutamate</text>
        <dbReference type="Rhea" id="RHEA:18321"/>
        <dbReference type="ChEBI" id="CHEBI:16810"/>
        <dbReference type="ChEBI" id="CHEBI:17865"/>
        <dbReference type="ChEBI" id="CHEBI:29985"/>
        <dbReference type="ChEBI" id="CHEBI:57427"/>
        <dbReference type="EC" id="2.6.1.42"/>
    </reaction>
</comment>
<dbReference type="PANTHER" id="PTHR11825">
    <property type="entry name" value="SUBGROUP IIII AMINOTRANSFERASE"/>
    <property type="match status" value="1"/>
</dbReference>
<keyword evidence="6 10" id="KW-0663">Pyridoxal phosphate</keyword>
<dbReference type="PROSITE" id="PS00770">
    <property type="entry name" value="AA_TRANSFER_CLASS_4"/>
    <property type="match status" value="1"/>
</dbReference>
<dbReference type="InterPro" id="IPR036038">
    <property type="entry name" value="Aminotransferase-like"/>
</dbReference>
<comment type="catalytic activity">
    <reaction evidence="11">
        <text>L-isoleucine + 2-oxoglutarate = (S)-3-methyl-2-oxopentanoate + L-glutamate</text>
        <dbReference type="Rhea" id="RHEA:24801"/>
        <dbReference type="ChEBI" id="CHEBI:16810"/>
        <dbReference type="ChEBI" id="CHEBI:29985"/>
        <dbReference type="ChEBI" id="CHEBI:35146"/>
        <dbReference type="ChEBI" id="CHEBI:58045"/>
        <dbReference type="EC" id="2.6.1.42"/>
    </reaction>
</comment>
<keyword evidence="3 11" id="KW-0032">Aminotransferase</keyword>
<sequence length="430" mass="48203">MAASAEENFIEQDAKPESDSEDTVENGVEMEFSEEPMRGLKPFQYGPLFSGLLKQRIQRCISSGPSFKFDDLQVQLCSETERKAKPAPDKLVFGHEFTDHMLEIEWTLANGWGAPSICPFHNISLHPAAKVLHYAVELFEGLKAYRGVDNTVRLFRPDQNIQRMLTSAERATLPLFDSEEFLKCLKKLISVEKDWVPDTTTSSLYIRPTMIGTEGSLGVSVPNRSLLYVIMGPVGAYFPTGLKPVSLMAEPKYTRAFEGGCGNYKMGSNYAPTINVQVEALEKYGCQQVLWLYGPDHLLTEVGTMNIFMYWINTQGEKELITHPLSGIILPGVTRRSLIDLAKKRGEFKVTERPFGMAEVIKGLQEGRVKEIFGSGTACVVCPVKEIVYKGERLQIPTMEEGAPITMMFYKELADIQYGRTPSDWVVPID</sequence>
<dbReference type="Pfam" id="PF01063">
    <property type="entry name" value="Aminotran_4"/>
    <property type="match status" value="1"/>
</dbReference>
<keyword evidence="14" id="KW-1185">Reference proteome</keyword>
<gene>
    <name evidence="13" type="ORF">NP493_1340g01066</name>
</gene>
<comment type="similarity">
    <text evidence="2 9">Belongs to the class-IV pyridoxal-phosphate-dependent aminotransferase family.</text>
</comment>
<dbReference type="InterPro" id="IPR043132">
    <property type="entry name" value="BCAT-like_C"/>
</dbReference>
<dbReference type="Gene3D" id="3.20.10.10">
    <property type="entry name" value="D-amino Acid Aminotransferase, subunit A, domain 2"/>
    <property type="match status" value="1"/>
</dbReference>
<proteinExistence type="inferred from homology"/>
<dbReference type="InterPro" id="IPR018300">
    <property type="entry name" value="Aminotrans_IV_CS"/>
</dbReference>
<evidence type="ECO:0000256" key="10">
    <source>
        <dbReference type="RuleBase" id="RU004516"/>
    </source>
</evidence>
<dbReference type="GO" id="GO:0009099">
    <property type="term" value="P:L-valine biosynthetic process"/>
    <property type="evidence" value="ECO:0007669"/>
    <property type="project" value="TreeGrafter"/>
</dbReference>
<dbReference type="SUPFAM" id="SSF56752">
    <property type="entry name" value="D-aminoacid aminotransferase-like PLP-dependent enzymes"/>
    <property type="match status" value="1"/>
</dbReference>
<evidence type="ECO:0000256" key="5">
    <source>
        <dbReference type="ARBA" id="ARBA00022679"/>
    </source>
</evidence>
<dbReference type="CDD" id="cd01557">
    <property type="entry name" value="BCAT_beta_family"/>
    <property type="match status" value="1"/>
</dbReference>
<evidence type="ECO:0000313" key="14">
    <source>
        <dbReference type="Proteomes" id="UP001209878"/>
    </source>
</evidence>
<dbReference type="EMBL" id="JAODUO010001340">
    <property type="protein sequence ID" value="KAK2166015.1"/>
    <property type="molecule type" value="Genomic_DNA"/>
</dbReference>
<feature type="modified residue" description="N6-(pyridoxal phosphate)lysine" evidence="8">
    <location>
        <position position="265"/>
    </location>
</feature>
<name>A0AAD9NDH8_RIDPI</name>
<evidence type="ECO:0000256" key="7">
    <source>
        <dbReference type="ARBA" id="ARBA00023304"/>
    </source>
</evidence>
<organism evidence="13 14">
    <name type="scientific">Ridgeia piscesae</name>
    <name type="common">Tubeworm</name>
    <dbReference type="NCBI Taxonomy" id="27915"/>
    <lineage>
        <taxon>Eukaryota</taxon>
        <taxon>Metazoa</taxon>
        <taxon>Spiralia</taxon>
        <taxon>Lophotrochozoa</taxon>
        <taxon>Annelida</taxon>
        <taxon>Polychaeta</taxon>
        <taxon>Sedentaria</taxon>
        <taxon>Canalipalpata</taxon>
        <taxon>Sabellida</taxon>
        <taxon>Siboglinidae</taxon>
        <taxon>Ridgeia</taxon>
    </lineage>
</organism>
<evidence type="ECO:0000256" key="1">
    <source>
        <dbReference type="ARBA" id="ARBA00001933"/>
    </source>
</evidence>
<dbReference type="InterPro" id="IPR033939">
    <property type="entry name" value="BCAT_family"/>
</dbReference>
<dbReference type="FunFam" id="3.30.470.10:FF:000002">
    <property type="entry name" value="Branched-chain-amino-acid aminotransferase"/>
    <property type="match status" value="1"/>
</dbReference>
<dbReference type="Gene3D" id="3.30.470.10">
    <property type="match status" value="1"/>
</dbReference>
<dbReference type="EC" id="2.6.1.42" evidence="11"/>
<protein>
    <recommendedName>
        <fullName evidence="11">Branched-chain-amino-acid aminotransferase</fullName>
        <ecNumber evidence="11">2.6.1.42</ecNumber>
    </recommendedName>
</protein>
<dbReference type="InterPro" id="IPR001544">
    <property type="entry name" value="Aminotrans_IV"/>
</dbReference>
<comment type="cofactor">
    <cofactor evidence="1 10">
        <name>pyridoxal 5'-phosphate</name>
        <dbReference type="ChEBI" id="CHEBI:597326"/>
    </cofactor>
</comment>
<dbReference type="GO" id="GO:0005739">
    <property type="term" value="C:mitochondrion"/>
    <property type="evidence" value="ECO:0007669"/>
    <property type="project" value="TreeGrafter"/>
</dbReference>
<evidence type="ECO:0000256" key="2">
    <source>
        <dbReference type="ARBA" id="ARBA00009320"/>
    </source>
</evidence>
<reference evidence="13" key="1">
    <citation type="journal article" date="2023" name="Mol. Biol. Evol.">
        <title>Third-Generation Sequencing Reveals the Adaptive Role of the Epigenome in Three Deep-Sea Polychaetes.</title>
        <authorList>
            <person name="Perez M."/>
            <person name="Aroh O."/>
            <person name="Sun Y."/>
            <person name="Lan Y."/>
            <person name="Juniper S.K."/>
            <person name="Young C.R."/>
            <person name="Angers B."/>
            <person name="Qian P.Y."/>
        </authorList>
    </citation>
    <scope>NUCLEOTIDE SEQUENCE</scope>
    <source>
        <strain evidence="13">R07B-5</strain>
    </source>
</reference>
<evidence type="ECO:0000256" key="4">
    <source>
        <dbReference type="ARBA" id="ARBA00022605"/>
    </source>
</evidence>
<dbReference type="AlphaFoldDB" id="A0AAD9NDH8"/>
<feature type="region of interest" description="Disordered" evidence="12">
    <location>
        <begin position="1"/>
        <end position="33"/>
    </location>
</feature>
<evidence type="ECO:0000256" key="12">
    <source>
        <dbReference type="SAM" id="MobiDB-lite"/>
    </source>
</evidence>
<evidence type="ECO:0000256" key="9">
    <source>
        <dbReference type="RuleBase" id="RU004106"/>
    </source>
</evidence>
<dbReference type="GO" id="GO:0009098">
    <property type="term" value="P:L-leucine biosynthetic process"/>
    <property type="evidence" value="ECO:0007669"/>
    <property type="project" value="TreeGrafter"/>
</dbReference>
<keyword evidence="5 11" id="KW-0808">Transferase</keyword>
<accession>A0AAD9NDH8</accession>
<dbReference type="InterPro" id="IPR043131">
    <property type="entry name" value="BCAT-like_N"/>
</dbReference>
<dbReference type="PIRSF" id="PIRSF006468">
    <property type="entry name" value="BCAT1"/>
    <property type="match status" value="1"/>
</dbReference>
<dbReference type="NCBIfam" id="NF009897">
    <property type="entry name" value="PRK13357.1"/>
    <property type="match status" value="1"/>
</dbReference>
<dbReference type="Proteomes" id="UP001209878">
    <property type="component" value="Unassembled WGS sequence"/>
</dbReference>
<dbReference type="GO" id="GO:0004084">
    <property type="term" value="F:branched-chain-amino-acid transaminase activity"/>
    <property type="evidence" value="ECO:0007669"/>
    <property type="project" value="UniProtKB-EC"/>
</dbReference>